<organism evidence="1 2">
    <name type="scientific">Trifolium pratense</name>
    <name type="common">Red clover</name>
    <dbReference type="NCBI Taxonomy" id="57577"/>
    <lineage>
        <taxon>Eukaryota</taxon>
        <taxon>Viridiplantae</taxon>
        <taxon>Streptophyta</taxon>
        <taxon>Embryophyta</taxon>
        <taxon>Tracheophyta</taxon>
        <taxon>Spermatophyta</taxon>
        <taxon>Magnoliopsida</taxon>
        <taxon>eudicotyledons</taxon>
        <taxon>Gunneridae</taxon>
        <taxon>Pentapetalae</taxon>
        <taxon>rosids</taxon>
        <taxon>fabids</taxon>
        <taxon>Fabales</taxon>
        <taxon>Fabaceae</taxon>
        <taxon>Papilionoideae</taxon>
        <taxon>50 kb inversion clade</taxon>
        <taxon>NPAAA clade</taxon>
        <taxon>Hologalegina</taxon>
        <taxon>IRL clade</taxon>
        <taxon>Trifolieae</taxon>
        <taxon>Trifolium</taxon>
    </lineage>
</organism>
<comment type="caution">
    <text evidence="1">The sequence shown here is derived from an EMBL/GenBank/DDBJ whole genome shotgun (WGS) entry which is preliminary data.</text>
</comment>
<proteinExistence type="predicted"/>
<protein>
    <submittedName>
        <fullName evidence="1">Uncharacterized protein</fullName>
    </submittedName>
</protein>
<dbReference type="Proteomes" id="UP001177021">
    <property type="component" value="Unassembled WGS sequence"/>
</dbReference>
<accession>A0ACB0JI32</accession>
<sequence length="287" mass="33453">MVVDFIAQHNHPLQPPEHVHMIRSQNCCIRDLQGGLYVVTNYDNAKERMVIGNPMEQKVSCDCRKFETHGILCCHALKVLDVMNIKLIPEHYILQRWTRDARLGSNQDWKGRHVELDIKAHFMMRYNELCPRMIKLTNKSSETHETYTFMSKVCEESSKIIDDMLAKKHVDGELDGEVHVSISIGNDKIDNVDTVGMARGIKARHCSRKGKKRYLSWVEKSEKETKSSKLQSKRRNQAKLTMKLNIKLQSKRRNHTKLTMELSIKLQSKRRNHTKLTMELSMKLQSK</sequence>
<gene>
    <name evidence="1" type="ORF">MILVUS5_LOCUS12567</name>
</gene>
<reference evidence="1" key="1">
    <citation type="submission" date="2023-10" db="EMBL/GenBank/DDBJ databases">
        <authorList>
            <person name="Rodriguez Cubillos JULIANA M."/>
            <person name="De Vega J."/>
        </authorList>
    </citation>
    <scope>NUCLEOTIDE SEQUENCE</scope>
</reference>
<keyword evidence="2" id="KW-1185">Reference proteome</keyword>
<evidence type="ECO:0000313" key="2">
    <source>
        <dbReference type="Proteomes" id="UP001177021"/>
    </source>
</evidence>
<evidence type="ECO:0000313" key="1">
    <source>
        <dbReference type="EMBL" id="CAJ2643298.1"/>
    </source>
</evidence>
<dbReference type="EMBL" id="CASHSV030000034">
    <property type="protein sequence ID" value="CAJ2643298.1"/>
    <property type="molecule type" value="Genomic_DNA"/>
</dbReference>
<name>A0ACB0JI32_TRIPR</name>